<dbReference type="OrthoDB" id="566532at2759"/>
<reference evidence="1" key="1">
    <citation type="submission" date="2022-10" db="EMBL/GenBank/DDBJ databases">
        <authorList>
            <person name="Chen Y."/>
            <person name="Dougan E. K."/>
            <person name="Chan C."/>
            <person name="Rhodes N."/>
            <person name="Thang M."/>
        </authorList>
    </citation>
    <scope>NUCLEOTIDE SEQUENCE</scope>
</reference>
<accession>A0A9P1CX51</accession>
<dbReference type="AlphaFoldDB" id="A0A9P1CX51"/>
<dbReference type="EMBL" id="CAMXCT010002395">
    <property type="protein sequence ID" value="CAI3997916.1"/>
    <property type="molecule type" value="Genomic_DNA"/>
</dbReference>
<feature type="non-terminal residue" evidence="1">
    <location>
        <position position="124"/>
    </location>
</feature>
<evidence type="ECO:0000313" key="1">
    <source>
        <dbReference type="EMBL" id="CAI3997916.1"/>
    </source>
</evidence>
<dbReference type="Proteomes" id="UP001152797">
    <property type="component" value="Unassembled WGS sequence"/>
</dbReference>
<evidence type="ECO:0000313" key="3">
    <source>
        <dbReference type="Proteomes" id="UP001152797"/>
    </source>
</evidence>
<protein>
    <submittedName>
        <fullName evidence="1">Uncharacterized protein</fullName>
    </submittedName>
</protein>
<gene>
    <name evidence="1" type="ORF">C1SCF055_LOCUS24254</name>
</gene>
<keyword evidence="3" id="KW-1185">Reference proteome</keyword>
<dbReference type="EMBL" id="CAMXCT020002395">
    <property type="protein sequence ID" value="CAL1151291.1"/>
    <property type="molecule type" value="Genomic_DNA"/>
</dbReference>
<organism evidence="1">
    <name type="scientific">Cladocopium goreaui</name>
    <dbReference type="NCBI Taxonomy" id="2562237"/>
    <lineage>
        <taxon>Eukaryota</taxon>
        <taxon>Sar</taxon>
        <taxon>Alveolata</taxon>
        <taxon>Dinophyceae</taxon>
        <taxon>Suessiales</taxon>
        <taxon>Symbiodiniaceae</taxon>
        <taxon>Cladocopium</taxon>
    </lineage>
</organism>
<sequence length="124" mass="12424">VSVVGVALAGPKSVGHVNSLSGKCFESDGSGFTCDAGPETVVWDPDAPCGDGKAYIHAAPNAGSAPMTAGAGKTVHTYFSATVKNPEQFASLVGTCAPSPVAIGPMTSWQVADTRRGGRCQEAA</sequence>
<name>A0A9P1CX51_9DINO</name>
<proteinExistence type="predicted"/>
<evidence type="ECO:0000313" key="2">
    <source>
        <dbReference type="EMBL" id="CAL4785228.1"/>
    </source>
</evidence>
<dbReference type="EMBL" id="CAMXCT030002395">
    <property type="protein sequence ID" value="CAL4785228.1"/>
    <property type="molecule type" value="Genomic_DNA"/>
</dbReference>
<reference evidence="2 3" key="2">
    <citation type="submission" date="2024-05" db="EMBL/GenBank/DDBJ databases">
        <authorList>
            <person name="Chen Y."/>
            <person name="Shah S."/>
            <person name="Dougan E. K."/>
            <person name="Thang M."/>
            <person name="Chan C."/>
        </authorList>
    </citation>
    <scope>NUCLEOTIDE SEQUENCE [LARGE SCALE GENOMIC DNA]</scope>
</reference>
<comment type="caution">
    <text evidence="1">The sequence shown here is derived from an EMBL/GenBank/DDBJ whole genome shotgun (WGS) entry which is preliminary data.</text>
</comment>